<protein>
    <submittedName>
        <fullName evidence="4">Uncharacterized protein</fullName>
    </submittedName>
</protein>
<evidence type="ECO:0000256" key="2">
    <source>
        <dbReference type="SAM" id="MobiDB-lite"/>
    </source>
</evidence>
<sequence>MMRNLFGICLVLLSVMALAQGGDSLQAVEAERAKLQAESRNAEALCYERFAVNACLSEVATQRRAQAAVLRKRELVLRDAQRAERTREQLDRLSEKQADEVQRNLETQGKPAAPPAETKVAPAPAKPAAPAMDKATPITPEQAAANLAAFEAKQEEAARRKVELEKRLLEKKDRAEPLPTTP</sequence>
<name>C9YAZ7_CURXX</name>
<dbReference type="EMBL" id="FN543104">
    <property type="protein sequence ID" value="CBA29603.1"/>
    <property type="molecule type" value="Genomic_DNA"/>
</dbReference>
<feature type="chain" id="PRO_5003004618" evidence="3">
    <location>
        <begin position="20"/>
        <end position="182"/>
    </location>
</feature>
<accession>C9YAZ7</accession>
<feature type="signal peptide" evidence="3">
    <location>
        <begin position="1"/>
        <end position="19"/>
    </location>
</feature>
<feature type="compositionally biased region" description="Low complexity" evidence="2">
    <location>
        <begin position="115"/>
        <end position="134"/>
    </location>
</feature>
<organism evidence="4">
    <name type="scientific">Curvibacter symbiont subsp. Hydra magnipapillata</name>
    <dbReference type="NCBI Taxonomy" id="667019"/>
    <lineage>
        <taxon>Bacteria</taxon>
        <taxon>Pseudomonadati</taxon>
        <taxon>Pseudomonadota</taxon>
        <taxon>Betaproteobacteria</taxon>
        <taxon>Burkholderiales</taxon>
        <taxon>Comamonadaceae</taxon>
        <taxon>Curvibacter</taxon>
    </lineage>
</organism>
<evidence type="ECO:0000256" key="3">
    <source>
        <dbReference type="SAM" id="SignalP"/>
    </source>
</evidence>
<feature type="coiled-coil region" evidence="1">
    <location>
        <begin position="147"/>
        <end position="174"/>
    </location>
</feature>
<evidence type="ECO:0000256" key="1">
    <source>
        <dbReference type="SAM" id="Coils"/>
    </source>
</evidence>
<keyword evidence="3" id="KW-0732">Signal</keyword>
<feature type="region of interest" description="Disordered" evidence="2">
    <location>
        <begin position="82"/>
        <end position="134"/>
    </location>
</feature>
<feature type="compositionally biased region" description="Basic and acidic residues" evidence="2">
    <location>
        <begin position="82"/>
        <end position="103"/>
    </location>
</feature>
<reference evidence="4" key="1">
    <citation type="journal article" date="2010" name="Nature">
        <title>The dynamic genome of Hydra.</title>
        <authorList>
            <person name="Chapman J.A."/>
            <person name="Kirkness E.F."/>
            <person name="Simakov O."/>
            <person name="Hampson S.E."/>
            <person name="Mitros T."/>
            <person name="Weinmaier T."/>
            <person name="Rattei T."/>
            <person name="Balasubramanian P.G."/>
            <person name="Borman J."/>
            <person name="Busam D."/>
            <person name="Disbennett K."/>
            <person name="Pfannkoch C."/>
            <person name="Sumin N."/>
            <person name="Sutton G."/>
            <person name="Viswanathan L."/>
            <person name="Walenz B."/>
            <person name="Goodstein D.M."/>
            <person name="Hellsten U."/>
            <person name="Kawashima T."/>
            <person name="Prochnik S.E."/>
            <person name="Putnam N.H."/>
            <person name="Shu S."/>
            <person name="Blumberg B."/>
            <person name="Dana C.E."/>
            <person name="Gee L."/>
            <person name="Kibler D.F."/>
            <person name="Law L."/>
            <person name="Lindgens D."/>
            <person name="Martinez D.E."/>
            <person name="Peng J."/>
            <person name="Wigge P.A."/>
            <person name="Bertulat B."/>
            <person name="Guder C."/>
            <person name="Nakamura Y."/>
            <person name="Ozbek S."/>
            <person name="Watanabe H."/>
            <person name="Khalturin K."/>
            <person name="Hemmrich G."/>
            <person name="Franke A."/>
            <person name="Augustin R."/>
            <person name="Fraune S."/>
            <person name="Hayakawa E."/>
            <person name="Hayakawa S."/>
            <person name="Hirose M."/>
            <person name="Hwang J."/>
            <person name="Ikeo K."/>
            <person name="Nishimiya-Fujisawa C."/>
            <person name="Ogura A."/>
            <person name="Takahashi T."/>
            <person name="Steinmetz P.R."/>
            <person name="Zhang X."/>
            <person name="Aufschnaiter R."/>
            <person name="Eder M.K."/>
            <person name="Gorny A.K."/>
            <person name="Salvenmoser W."/>
            <person name="Heimberg A.M."/>
            <person name="Wheeler B.M."/>
            <person name="Peterson K.J."/>
            <person name="Boettger A."/>
            <person name="Tischler P."/>
            <person name="Wolf A."/>
            <person name="Gojobori T."/>
            <person name="Remington K.A."/>
            <person name="Strausberg R.L."/>
            <person name="Venter J."/>
            <person name="Technau U."/>
            <person name="Hobmayer B."/>
            <person name="Bosch T.C."/>
            <person name="Holstein T.W."/>
            <person name="Fujisawa T."/>
            <person name="Bode H.R."/>
            <person name="David C.N."/>
            <person name="Rokhsar D.S."/>
            <person name="Steele R.E."/>
        </authorList>
    </citation>
    <scope>NUCLEOTIDE SEQUENCE</scope>
</reference>
<keyword evidence="1" id="KW-0175">Coiled coil</keyword>
<gene>
    <name evidence="4" type="ORF">Csp_A12980</name>
</gene>
<dbReference type="AlphaFoldDB" id="C9YAZ7"/>
<proteinExistence type="predicted"/>
<evidence type="ECO:0000313" key="4">
    <source>
        <dbReference type="EMBL" id="CBA29603.1"/>
    </source>
</evidence>